<evidence type="ECO:0000256" key="5">
    <source>
        <dbReference type="ARBA" id="ARBA00022737"/>
    </source>
</evidence>
<evidence type="ECO:0000256" key="4">
    <source>
        <dbReference type="ARBA" id="ARBA00022729"/>
    </source>
</evidence>
<keyword evidence="7 12" id="KW-1133">Transmembrane helix</keyword>
<dbReference type="AlphaFoldDB" id="G3SVC2"/>
<comment type="subcellular location">
    <subcellularLocation>
        <location evidence="1">Membrane</location>
        <topology evidence="1">Single-pass type I membrane protein</topology>
    </subcellularLocation>
</comment>
<comment type="similarity">
    <text evidence="2">Belongs to the immunoglobulin superfamily. ICAM family.</text>
</comment>
<dbReference type="FunFam" id="2.60.40.10:FF:000338">
    <property type="entry name" value="intercellular adhesion molecule 5"/>
    <property type="match status" value="1"/>
</dbReference>
<sequence>MSPFRYWGPPIVLLTLLCCPGSGEEAFVVYMSPEQVVAEPNGSLEVNCSTNCSQPQLGGLETSLTKTVLDDQPQWKRFLVSNISQDTSLECYFVCSGQQLSKNATVSVYHPPKQVMLKLRPTRVAMGQSFIIECKVPTVAPLRSLTLTLLRGNEMLHNQTFEQATAAPEEAVAIRNVTAHWEDGHHNFLCRAELDLRSLGGSIISSVSEPQALEVYASLEQNQMVIIITVVSVLLFLFVTSVLLRFFRQHQHQKRTGAYGVQEAWQRLQRAYRTPPA</sequence>
<evidence type="ECO:0000313" key="15">
    <source>
        <dbReference type="Ensembl" id="ENSLAFP00000004183.3"/>
    </source>
</evidence>
<evidence type="ECO:0000313" key="16">
    <source>
        <dbReference type="Proteomes" id="UP000007646"/>
    </source>
</evidence>
<accession>G3SVC2</accession>
<dbReference type="GO" id="GO:0032154">
    <property type="term" value="C:cleavage furrow"/>
    <property type="evidence" value="ECO:0007669"/>
    <property type="project" value="Ensembl"/>
</dbReference>
<evidence type="ECO:0000259" key="14">
    <source>
        <dbReference type="Pfam" id="PF03921"/>
    </source>
</evidence>
<dbReference type="InterPro" id="IPR013768">
    <property type="entry name" value="ICAM_N"/>
</dbReference>
<keyword evidence="3 12" id="KW-0812">Transmembrane</keyword>
<proteinExistence type="inferred from homology"/>
<dbReference type="FunCoup" id="G3SVC2">
    <property type="interactions" value="36"/>
</dbReference>
<evidence type="ECO:0000256" key="10">
    <source>
        <dbReference type="ARBA" id="ARBA00023180"/>
    </source>
</evidence>
<evidence type="ECO:0000256" key="11">
    <source>
        <dbReference type="ARBA" id="ARBA00023319"/>
    </source>
</evidence>
<dbReference type="HOGENOM" id="CLU_088446_0_0_1"/>
<dbReference type="PRINTS" id="PR01472">
    <property type="entry name" value="ICAMVCAM1"/>
</dbReference>
<dbReference type="GO" id="GO:0005178">
    <property type="term" value="F:integrin binding"/>
    <property type="evidence" value="ECO:0007669"/>
    <property type="project" value="Ensembl"/>
</dbReference>
<dbReference type="eggNOG" id="ENOG502RZRA">
    <property type="taxonomic scope" value="Eukaryota"/>
</dbReference>
<evidence type="ECO:0000256" key="8">
    <source>
        <dbReference type="ARBA" id="ARBA00023136"/>
    </source>
</evidence>
<protein>
    <submittedName>
        <fullName evidence="15">Intercellular adhesion molecule 2</fullName>
    </submittedName>
</protein>
<keyword evidence="10" id="KW-0325">Glycoprotein</keyword>
<feature type="transmembrane region" description="Helical" evidence="12">
    <location>
        <begin position="224"/>
        <end position="247"/>
    </location>
</feature>
<dbReference type="InParanoid" id="G3SVC2"/>
<dbReference type="STRING" id="9785.ENSLAFP00000004183"/>
<keyword evidence="16" id="KW-1185">Reference proteome</keyword>
<evidence type="ECO:0000256" key="9">
    <source>
        <dbReference type="ARBA" id="ARBA00023157"/>
    </source>
</evidence>
<evidence type="ECO:0000256" key="6">
    <source>
        <dbReference type="ARBA" id="ARBA00022889"/>
    </source>
</evidence>
<dbReference type="InterPro" id="IPR013783">
    <property type="entry name" value="Ig-like_fold"/>
</dbReference>
<name>G3SVC2_LOXAF</name>
<reference evidence="15" key="3">
    <citation type="submission" date="2025-09" db="UniProtKB">
        <authorList>
            <consortium name="Ensembl"/>
        </authorList>
    </citation>
    <scope>IDENTIFICATION</scope>
    <source>
        <strain evidence="15">Isolate ISIS603380</strain>
    </source>
</reference>
<dbReference type="Ensembl" id="ENSLAFT00000004999.3">
    <property type="protein sequence ID" value="ENSLAFP00000004183.3"/>
    <property type="gene ID" value="ENSLAFG00000005001.3"/>
</dbReference>
<dbReference type="InterPro" id="IPR036179">
    <property type="entry name" value="Ig-like_dom_sf"/>
</dbReference>
<keyword evidence="11" id="KW-0393">Immunoglobulin domain</keyword>
<evidence type="ECO:0000256" key="13">
    <source>
        <dbReference type="SAM" id="SignalP"/>
    </source>
</evidence>
<dbReference type="GeneTree" id="ENSGT00940000161654"/>
<dbReference type="PANTHER" id="PTHR13771">
    <property type="entry name" value="INTERCELLULAR ADHESION MOLECULE"/>
    <property type="match status" value="1"/>
</dbReference>
<organism evidence="15 16">
    <name type="scientific">Loxodonta africana</name>
    <name type="common">African elephant</name>
    <dbReference type="NCBI Taxonomy" id="9785"/>
    <lineage>
        <taxon>Eukaryota</taxon>
        <taxon>Metazoa</taxon>
        <taxon>Chordata</taxon>
        <taxon>Craniata</taxon>
        <taxon>Vertebrata</taxon>
        <taxon>Euteleostomi</taxon>
        <taxon>Mammalia</taxon>
        <taxon>Eutheria</taxon>
        <taxon>Afrotheria</taxon>
        <taxon>Proboscidea</taxon>
        <taxon>Elephantidae</taxon>
        <taxon>Loxodonta</taxon>
    </lineage>
</organism>
<dbReference type="Gene3D" id="2.60.40.10">
    <property type="entry name" value="Immunoglobulins"/>
    <property type="match status" value="2"/>
</dbReference>
<dbReference type="GO" id="GO:0098609">
    <property type="term" value="P:cell-cell adhesion"/>
    <property type="evidence" value="ECO:0007669"/>
    <property type="project" value="InterPro"/>
</dbReference>
<evidence type="ECO:0000256" key="12">
    <source>
        <dbReference type="SAM" id="Phobius"/>
    </source>
</evidence>
<dbReference type="OMA" id="QVYEPVQ"/>
<dbReference type="InterPro" id="IPR047012">
    <property type="entry name" value="ICAM_VCAM"/>
</dbReference>
<evidence type="ECO:0000256" key="3">
    <source>
        <dbReference type="ARBA" id="ARBA00022692"/>
    </source>
</evidence>
<keyword evidence="9" id="KW-1015">Disulfide bond</keyword>
<feature type="chain" id="PRO_5003454499" evidence="13">
    <location>
        <begin position="24"/>
        <end position="277"/>
    </location>
</feature>
<dbReference type="PANTHER" id="PTHR13771:SF3">
    <property type="entry name" value="INTERCELLULAR ADHESION MOLECULE 2"/>
    <property type="match status" value="1"/>
</dbReference>
<feature type="domain" description="Intercellular adhesion molecule N-terminal" evidence="14">
    <location>
        <begin position="24"/>
        <end position="114"/>
    </location>
</feature>
<evidence type="ECO:0000256" key="2">
    <source>
        <dbReference type="ARBA" id="ARBA00005925"/>
    </source>
</evidence>
<keyword evidence="6" id="KW-0130">Cell adhesion</keyword>
<reference evidence="15" key="2">
    <citation type="submission" date="2025-08" db="UniProtKB">
        <authorList>
            <consortium name="Ensembl"/>
        </authorList>
    </citation>
    <scope>IDENTIFICATION</scope>
    <source>
        <strain evidence="15">Isolate ISIS603380</strain>
    </source>
</reference>
<dbReference type="InterPro" id="IPR003987">
    <property type="entry name" value="ICAM_VCAM_N"/>
</dbReference>
<gene>
    <name evidence="15" type="primary">ICAM2</name>
</gene>
<dbReference type="Pfam" id="PF03921">
    <property type="entry name" value="ICAM_N"/>
    <property type="match status" value="1"/>
</dbReference>
<keyword evidence="5" id="KW-0677">Repeat</keyword>
<evidence type="ECO:0000256" key="7">
    <source>
        <dbReference type="ARBA" id="ARBA00022989"/>
    </source>
</evidence>
<dbReference type="FunFam" id="2.60.40.10:FF:000194">
    <property type="entry name" value="Intercellular adhesion molecule 1"/>
    <property type="match status" value="1"/>
</dbReference>
<evidence type="ECO:0000256" key="1">
    <source>
        <dbReference type="ARBA" id="ARBA00004479"/>
    </source>
</evidence>
<keyword evidence="8 12" id="KW-0472">Membrane</keyword>
<feature type="signal peptide" evidence="13">
    <location>
        <begin position="1"/>
        <end position="23"/>
    </location>
</feature>
<dbReference type="Proteomes" id="UP000007646">
    <property type="component" value="Unassembled WGS sequence"/>
</dbReference>
<reference evidence="15 16" key="1">
    <citation type="submission" date="2009-06" db="EMBL/GenBank/DDBJ databases">
        <title>The Genome Sequence of Loxodonta africana (African elephant).</title>
        <authorList>
            <person name="Di Palma F."/>
            <person name="Heiman D."/>
            <person name="Young S."/>
            <person name="Johnson J."/>
            <person name="Lander E.S."/>
            <person name="Lindblad-Toh K."/>
        </authorList>
    </citation>
    <scope>NUCLEOTIDE SEQUENCE [LARGE SCALE GENOMIC DNA]</scope>
    <source>
        <strain evidence="15 16">Isolate ISIS603380</strain>
    </source>
</reference>
<keyword evidence="4 13" id="KW-0732">Signal</keyword>
<dbReference type="SUPFAM" id="SSF48726">
    <property type="entry name" value="Immunoglobulin"/>
    <property type="match status" value="2"/>
</dbReference>